<dbReference type="InterPro" id="IPR019775">
    <property type="entry name" value="WD40_repeat_CS"/>
</dbReference>
<evidence type="ECO:0000259" key="10">
    <source>
        <dbReference type="PROSITE" id="PS50181"/>
    </source>
</evidence>
<evidence type="ECO:0000256" key="8">
    <source>
        <dbReference type="ARBA" id="ARBA00079856"/>
    </source>
</evidence>
<keyword evidence="3" id="KW-0677">Repeat</keyword>
<evidence type="ECO:0000256" key="4">
    <source>
        <dbReference type="ARBA" id="ARBA00022786"/>
    </source>
</evidence>
<dbReference type="InterPro" id="IPR036322">
    <property type="entry name" value="WD40_repeat_dom_sf"/>
</dbReference>
<dbReference type="PANTHER" id="PTHR44436">
    <property type="entry name" value="F-BOX/WD REPEAT-CONTAINING PROTEIN 2"/>
    <property type="match status" value="1"/>
</dbReference>
<dbReference type="SMART" id="SM00256">
    <property type="entry name" value="FBOX"/>
    <property type="match status" value="1"/>
</dbReference>
<dbReference type="PROSITE" id="PS50082">
    <property type="entry name" value="WD_REPEATS_2"/>
    <property type="match status" value="2"/>
</dbReference>
<comment type="function">
    <text evidence="1">Substrate-recognition component of the SCF (SKP1-CUL1-F-box protein)-type E3 ubiquitin ligase complex.</text>
</comment>
<reference evidence="11" key="2">
    <citation type="submission" date="2025-08" db="UniProtKB">
        <authorList>
            <consortium name="Ensembl"/>
        </authorList>
    </citation>
    <scope>IDENTIFICATION</scope>
</reference>
<dbReference type="InterPro" id="IPR001810">
    <property type="entry name" value="F-box_dom"/>
</dbReference>
<reference evidence="11" key="3">
    <citation type="submission" date="2025-09" db="UniProtKB">
        <authorList>
            <consortium name="Ensembl"/>
        </authorList>
    </citation>
    <scope>IDENTIFICATION</scope>
</reference>
<feature type="repeat" description="WD" evidence="9">
    <location>
        <begin position="268"/>
        <end position="309"/>
    </location>
</feature>
<keyword evidence="12" id="KW-1185">Reference proteome</keyword>
<evidence type="ECO:0000256" key="3">
    <source>
        <dbReference type="ARBA" id="ARBA00022737"/>
    </source>
</evidence>
<dbReference type="SUPFAM" id="SSF50978">
    <property type="entry name" value="WD40 repeat-like"/>
    <property type="match status" value="1"/>
</dbReference>
<dbReference type="FunFam" id="2.130.10.10:FF:000151">
    <property type="entry name" value="F-box/WD repeat-containing protein 2 isoform X1"/>
    <property type="match status" value="1"/>
</dbReference>
<evidence type="ECO:0000256" key="7">
    <source>
        <dbReference type="ARBA" id="ARBA00072485"/>
    </source>
</evidence>
<evidence type="ECO:0000256" key="2">
    <source>
        <dbReference type="ARBA" id="ARBA00022574"/>
    </source>
</evidence>
<evidence type="ECO:0000256" key="1">
    <source>
        <dbReference type="ARBA" id="ARBA00003437"/>
    </source>
</evidence>
<dbReference type="InterPro" id="IPR036047">
    <property type="entry name" value="F-box-like_dom_sf"/>
</dbReference>
<dbReference type="PRINTS" id="PR00320">
    <property type="entry name" value="GPROTEINBRPT"/>
</dbReference>
<proteinExistence type="predicted"/>
<dbReference type="AlphaFoldDB" id="A0AAZ1X319"/>
<gene>
    <name evidence="11" type="primary">FBXW2</name>
</gene>
<dbReference type="SUPFAM" id="SSF81383">
    <property type="entry name" value="F-box domain"/>
    <property type="match status" value="1"/>
</dbReference>
<dbReference type="PROSITE" id="PS00678">
    <property type="entry name" value="WD_REPEATS_1"/>
    <property type="match status" value="1"/>
</dbReference>
<dbReference type="Pfam" id="PF12937">
    <property type="entry name" value="F-box-like"/>
    <property type="match status" value="1"/>
</dbReference>
<dbReference type="Proteomes" id="UP000472276">
    <property type="component" value="Unassembled WGS sequence"/>
</dbReference>
<evidence type="ECO:0000313" key="11">
    <source>
        <dbReference type="Ensembl" id="ENSOABP00000062069.1"/>
    </source>
</evidence>
<dbReference type="InterPro" id="IPR015943">
    <property type="entry name" value="WD40/YVTN_repeat-like_dom_sf"/>
</dbReference>
<feature type="domain" description="F-box" evidence="10">
    <location>
        <begin position="100"/>
        <end position="147"/>
    </location>
</feature>
<dbReference type="Ensembl" id="ENSOABT00000061325.1">
    <property type="protein sequence ID" value="ENSOABP00000062069.1"/>
    <property type="gene ID" value="ENSOABG00000005951.2"/>
</dbReference>
<dbReference type="InterPro" id="IPR042627">
    <property type="entry name" value="FBXW2"/>
</dbReference>
<evidence type="ECO:0000313" key="12">
    <source>
        <dbReference type="Proteomes" id="UP000472276"/>
    </source>
</evidence>
<evidence type="ECO:0000256" key="9">
    <source>
        <dbReference type="PROSITE-ProRule" id="PRU00221"/>
    </source>
</evidence>
<evidence type="ECO:0000256" key="6">
    <source>
        <dbReference type="ARBA" id="ARBA00062469"/>
    </source>
</evidence>
<keyword evidence="2 9" id="KW-0853">WD repeat</keyword>
<comment type="subunit">
    <text evidence="6">Directly interacts with SKP1 and CUL1.</text>
</comment>
<dbReference type="PROSITE" id="PS50294">
    <property type="entry name" value="WD_REPEATS_REGION"/>
    <property type="match status" value="2"/>
</dbReference>
<feature type="repeat" description="WD" evidence="9">
    <location>
        <begin position="190"/>
        <end position="229"/>
    </location>
</feature>
<keyword evidence="4" id="KW-0833">Ubl conjugation pathway</keyword>
<sequence length="500" mass="56089">MKPGGKPSAVLVISCPATNVWPDLKRCMSEEMMLVDPALAGRSHVPMEKAAFEGWLESVSATFLTLNDQQRNQSLDHLISLSGAAQLRHLSNGLETLLKRDFLRLLPLELAFYLLRWLDPQTLLTCCLVCKQWNKVINSCTEVWQGVCRELGWKIDETIQDALHWKGVYLKAKLRMMQLKDQEAFETSSLIGHSARVYALYYKDGLLCTGSDDLSAKLWDVRTGQCIYGIQTHTCATVKFDEQKLVTGSFDNTIACWEWSTGAKIQQFRGHTGAVFSVDYNDELDVLVSGSADFSVKVWALSAGACLNTLTGHTEWVTKVILQKSEVESVVHSPGDYILLSADKYEIKVWPLGREINCKCLKTLSVSEDRSISLQPRLQFDGRYIVCSSDLGVYQWDFASFEILRVIKMQDPANLSLLSFGEVFALLFDNHFLYVMDLRTEAISGRWPLPAYRKSKRGSSFLAGVTSWLNGLDGGNDSGLVFATSMPDHSIHLVLWKENG</sequence>
<dbReference type="Pfam" id="PF00400">
    <property type="entry name" value="WD40"/>
    <property type="match status" value="3"/>
</dbReference>
<dbReference type="PANTHER" id="PTHR44436:SF1">
    <property type="entry name" value="F-BOX_WD REPEAT-CONTAINING PROTEIN 2"/>
    <property type="match status" value="1"/>
</dbReference>
<accession>A0AAZ1X319</accession>
<dbReference type="InterPro" id="IPR020472">
    <property type="entry name" value="WD40_PAC1"/>
</dbReference>
<reference evidence="12" key="1">
    <citation type="submission" date="2020-03" db="EMBL/GenBank/DDBJ databases">
        <title>Evolution of repeat sequences and sex chromosomes of tilapia species revealed by chromosome-level genomes.</title>
        <authorList>
            <person name="Xu L."/>
            <person name="Tao W."/>
            <person name="Wang D."/>
            <person name="Zhou Q."/>
        </authorList>
    </citation>
    <scope>NUCLEOTIDE SEQUENCE [LARGE SCALE GENOMIC DNA]</scope>
    <source>
        <strain evidence="12">Israel</strain>
    </source>
</reference>
<keyword evidence="5" id="KW-0007">Acetylation</keyword>
<dbReference type="InterPro" id="IPR001680">
    <property type="entry name" value="WD40_rpt"/>
</dbReference>
<dbReference type="Gene3D" id="2.130.10.10">
    <property type="entry name" value="YVTN repeat-like/Quinoprotein amine dehydrogenase"/>
    <property type="match status" value="1"/>
</dbReference>
<dbReference type="PROSITE" id="PS50181">
    <property type="entry name" value="FBOX"/>
    <property type="match status" value="1"/>
</dbReference>
<name>A0AAZ1X319_OREAU</name>
<organism evidence="11 12">
    <name type="scientific">Oreochromis aureus</name>
    <name type="common">Israeli tilapia</name>
    <name type="synonym">Chromis aureus</name>
    <dbReference type="NCBI Taxonomy" id="47969"/>
    <lineage>
        <taxon>Eukaryota</taxon>
        <taxon>Metazoa</taxon>
        <taxon>Chordata</taxon>
        <taxon>Craniata</taxon>
        <taxon>Vertebrata</taxon>
        <taxon>Euteleostomi</taxon>
        <taxon>Actinopterygii</taxon>
        <taxon>Neopterygii</taxon>
        <taxon>Teleostei</taxon>
        <taxon>Neoteleostei</taxon>
        <taxon>Acanthomorphata</taxon>
        <taxon>Ovalentaria</taxon>
        <taxon>Cichlomorphae</taxon>
        <taxon>Cichliformes</taxon>
        <taxon>Cichlidae</taxon>
        <taxon>African cichlids</taxon>
        <taxon>Pseudocrenilabrinae</taxon>
        <taxon>Oreochromini</taxon>
        <taxon>Oreochromis</taxon>
    </lineage>
</organism>
<dbReference type="SMART" id="SM00320">
    <property type="entry name" value="WD40"/>
    <property type="match status" value="5"/>
</dbReference>
<dbReference type="Gene3D" id="1.20.1280.50">
    <property type="match status" value="1"/>
</dbReference>
<protein>
    <recommendedName>
        <fullName evidence="7">F-box/WD repeat-containing protein 2</fullName>
    </recommendedName>
    <alternativeName>
        <fullName evidence="8">F-box and WD-40 domain-containing protein 2</fullName>
    </alternativeName>
</protein>
<evidence type="ECO:0000256" key="5">
    <source>
        <dbReference type="ARBA" id="ARBA00022990"/>
    </source>
</evidence>
<dbReference type="CDD" id="cd22131">
    <property type="entry name" value="F-box_FBXW2"/>
    <property type="match status" value="1"/>
</dbReference>